<dbReference type="GO" id="GO:0035269">
    <property type="term" value="P:protein O-linked glycosylation via mannose"/>
    <property type="evidence" value="ECO:0007669"/>
    <property type="project" value="InterPro"/>
</dbReference>
<dbReference type="Proteomes" id="UP000008743">
    <property type="component" value="Unassembled WGS sequence"/>
</dbReference>
<evidence type="ECO:0000259" key="3">
    <source>
        <dbReference type="Pfam" id="PF24786"/>
    </source>
</evidence>
<evidence type="ECO:0000313" key="5">
    <source>
        <dbReference type="Proteomes" id="UP000008743"/>
    </source>
</evidence>
<evidence type="ECO:0000256" key="1">
    <source>
        <dbReference type="SAM" id="SignalP"/>
    </source>
</evidence>
<accession>A0A0D2WQI6</accession>
<dbReference type="PhylomeDB" id="A0A0D2WQI6"/>
<evidence type="ECO:0008006" key="6">
    <source>
        <dbReference type="Google" id="ProtNLM"/>
    </source>
</evidence>
<keyword evidence="1" id="KW-0732">Signal</keyword>
<evidence type="ECO:0000313" key="4">
    <source>
        <dbReference type="EMBL" id="KJE93193.1"/>
    </source>
</evidence>
<dbReference type="PANTHER" id="PTHR15576">
    <property type="entry name" value="RIBITOL-5-PHOSPHATE XYLOSYLTRANSFERASE 1"/>
    <property type="match status" value="1"/>
</dbReference>
<dbReference type="InParanoid" id="A0A0D2WQI6"/>
<dbReference type="OMA" id="IVGRTHY"/>
<reference evidence="5" key="1">
    <citation type="submission" date="2011-02" db="EMBL/GenBank/DDBJ databases">
        <title>The Genome Sequence of Capsaspora owczarzaki ATCC 30864.</title>
        <authorList>
            <person name="Russ C."/>
            <person name="Cuomo C."/>
            <person name="Burger G."/>
            <person name="Gray M.W."/>
            <person name="Holland P.W.H."/>
            <person name="King N."/>
            <person name="Lang F.B.F."/>
            <person name="Roger A.J."/>
            <person name="Ruiz-Trillo I."/>
            <person name="Young S.K."/>
            <person name="Zeng Q."/>
            <person name="Gargeya S."/>
            <person name="Alvarado L."/>
            <person name="Berlin A."/>
            <person name="Chapman S.B."/>
            <person name="Chen Z."/>
            <person name="Freedman E."/>
            <person name="Gellesch M."/>
            <person name="Goldberg J."/>
            <person name="Griggs A."/>
            <person name="Gujja S."/>
            <person name="Heilman E."/>
            <person name="Heiman D."/>
            <person name="Howarth C."/>
            <person name="Mehta T."/>
            <person name="Neiman D."/>
            <person name="Pearson M."/>
            <person name="Roberts A."/>
            <person name="Saif S."/>
            <person name="Shea T."/>
            <person name="Shenoy N."/>
            <person name="Sisk P."/>
            <person name="Stolte C."/>
            <person name="Sykes S."/>
            <person name="White J."/>
            <person name="Yandava C."/>
            <person name="Haas B."/>
            <person name="Nusbaum C."/>
            <person name="Birren B."/>
        </authorList>
    </citation>
    <scope>NUCLEOTIDE SEQUENCE</scope>
    <source>
        <strain evidence="5">ATCC 30864</strain>
    </source>
</reference>
<dbReference type="CDD" id="cd21099">
    <property type="entry name" value="RXYLT1-like"/>
    <property type="match status" value="1"/>
</dbReference>
<dbReference type="RefSeq" id="XP_004347843.1">
    <property type="nucleotide sequence ID" value="XM_004347793.2"/>
</dbReference>
<name>A0A0D2WQI6_CAPO3</name>
<dbReference type="InterPro" id="IPR055286">
    <property type="entry name" value="RXYLT1-like"/>
</dbReference>
<dbReference type="eggNOG" id="ENOG502QT2E">
    <property type="taxonomic scope" value="Eukaryota"/>
</dbReference>
<dbReference type="InterPro" id="IPR057539">
    <property type="entry name" value="RXYLT1_N"/>
</dbReference>
<dbReference type="InterPro" id="IPR057538">
    <property type="entry name" value="RXYLT1_C"/>
</dbReference>
<evidence type="ECO:0000259" key="2">
    <source>
        <dbReference type="Pfam" id="PF24785"/>
    </source>
</evidence>
<gene>
    <name evidence="4" type="ORF">CAOG_004018</name>
</gene>
<dbReference type="PANTHER" id="PTHR15576:SF1">
    <property type="entry name" value="RIBITOL-5-PHOSPHATE XYLOSYLTRANSFERASE 1"/>
    <property type="match status" value="1"/>
</dbReference>
<dbReference type="GO" id="GO:0120053">
    <property type="term" value="F:ribitol beta-1,4-xylosyltransferase activity"/>
    <property type="evidence" value="ECO:0007669"/>
    <property type="project" value="InterPro"/>
</dbReference>
<dbReference type="Pfam" id="PF24786">
    <property type="entry name" value="RXYLT1_N"/>
    <property type="match status" value="1"/>
</dbReference>
<sequence length="494" mass="55535">MRLRLVAALVAAAVFVLVSAYLGYQAGQLDRSSEEWDFYGSSELRPGERKEEKPSQDEAPVVRAAAAADADRPAPIVVDNDVNAALQNALQRADAQPRSTARAPLSHVRRAARYEVEIWSKAAIGDYFWTDIFRGSTKYIADGHYSHGEQIVSDVRLRFRAGSGLKPANAPPTTRHVVMILNAHNPEKMVTAKALLDELAGLRHVRNVGLVVLGSELCDNQWLEPYLPFVKFVFMVYHDASMIDNDKIFEWPLGIATYRKFERRKDLAQLRLDQPREYTCNMMATLHVNTTRELLVRALERSALVATDETPSVDAIRASAFQYLTAELGPGHERLSQEHLTDKNLLANYPAPVRSCLVANRANWAAQDSKEETQHYHEALLTSQFTLCPKGLNVMCYRIFEACELGSIPIVEDVPTPECGPEFNQLTLLKAHNAPFIYVRDWNNIAAVLDNELADKAAVLKRQRDVVEWYATFKTAMRDKFMSVLLNSFAGFQD</sequence>
<organism evidence="4 5">
    <name type="scientific">Capsaspora owczarzaki (strain ATCC 30864)</name>
    <dbReference type="NCBI Taxonomy" id="595528"/>
    <lineage>
        <taxon>Eukaryota</taxon>
        <taxon>Filasterea</taxon>
        <taxon>Capsaspora</taxon>
    </lineage>
</organism>
<dbReference type="GO" id="GO:0005794">
    <property type="term" value="C:Golgi apparatus"/>
    <property type="evidence" value="ECO:0007669"/>
    <property type="project" value="TreeGrafter"/>
</dbReference>
<dbReference type="EMBL" id="KE346365">
    <property type="protein sequence ID" value="KJE93193.1"/>
    <property type="molecule type" value="Genomic_DNA"/>
</dbReference>
<dbReference type="STRING" id="595528.A0A0D2WQI6"/>
<proteinExistence type="predicted"/>
<keyword evidence="5" id="KW-1185">Reference proteome</keyword>
<protein>
    <recommendedName>
        <fullName evidence="6">Exostosin GT47 domain-containing protein</fullName>
    </recommendedName>
</protein>
<dbReference type="Pfam" id="PF24785">
    <property type="entry name" value="RXYLT1_C"/>
    <property type="match status" value="1"/>
</dbReference>
<dbReference type="AlphaFoldDB" id="A0A0D2WQI6"/>
<feature type="chain" id="PRO_5002266505" description="Exostosin GT47 domain-containing protein" evidence="1">
    <location>
        <begin position="21"/>
        <end position="494"/>
    </location>
</feature>
<feature type="domain" description="RXYLT1 C-terminal" evidence="2">
    <location>
        <begin position="323"/>
        <end position="489"/>
    </location>
</feature>
<feature type="domain" description="RXYLT1 N-terminal" evidence="3">
    <location>
        <begin position="116"/>
        <end position="252"/>
    </location>
</feature>
<feature type="signal peptide" evidence="1">
    <location>
        <begin position="1"/>
        <end position="20"/>
    </location>
</feature>
<dbReference type="OrthoDB" id="8560686at2759"/>